<organism evidence="4 5">
    <name type="scientific">Rotaria magnacalcarata</name>
    <dbReference type="NCBI Taxonomy" id="392030"/>
    <lineage>
        <taxon>Eukaryota</taxon>
        <taxon>Metazoa</taxon>
        <taxon>Spiralia</taxon>
        <taxon>Gnathifera</taxon>
        <taxon>Rotifera</taxon>
        <taxon>Eurotatoria</taxon>
        <taxon>Bdelloidea</taxon>
        <taxon>Philodinida</taxon>
        <taxon>Philodinidae</taxon>
        <taxon>Rotaria</taxon>
    </lineage>
</organism>
<comment type="caution">
    <text evidence="4">The sequence shown here is derived from an EMBL/GenBank/DDBJ whole genome shotgun (WGS) entry which is preliminary data.</text>
</comment>
<feature type="coiled-coil region" evidence="1">
    <location>
        <begin position="557"/>
        <end position="584"/>
    </location>
</feature>
<gene>
    <name evidence="4" type="ORF">CJN711_LOCUS28305</name>
</gene>
<feature type="compositionally biased region" description="Polar residues" evidence="2">
    <location>
        <begin position="686"/>
        <end position="706"/>
    </location>
</feature>
<evidence type="ECO:0000313" key="4">
    <source>
        <dbReference type="EMBL" id="CAF1519501.1"/>
    </source>
</evidence>
<reference evidence="4" key="1">
    <citation type="submission" date="2021-02" db="EMBL/GenBank/DDBJ databases">
        <authorList>
            <person name="Nowell W R."/>
        </authorList>
    </citation>
    <scope>NUCLEOTIDE SEQUENCE</scope>
</reference>
<evidence type="ECO:0000256" key="3">
    <source>
        <dbReference type="SAM" id="Phobius"/>
    </source>
</evidence>
<keyword evidence="3" id="KW-1133">Transmembrane helix</keyword>
<feature type="region of interest" description="Disordered" evidence="2">
    <location>
        <begin position="133"/>
        <end position="158"/>
    </location>
</feature>
<dbReference type="Proteomes" id="UP000663855">
    <property type="component" value="Unassembled WGS sequence"/>
</dbReference>
<dbReference type="AlphaFoldDB" id="A0A815UE42"/>
<evidence type="ECO:0000313" key="5">
    <source>
        <dbReference type="Proteomes" id="UP000663855"/>
    </source>
</evidence>
<protein>
    <submittedName>
        <fullName evidence="4">Uncharacterized protein</fullName>
    </submittedName>
</protein>
<feature type="region of interest" description="Disordered" evidence="2">
    <location>
        <begin position="666"/>
        <end position="709"/>
    </location>
</feature>
<dbReference type="EMBL" id="CAJNOV010013383">
    <property type="protein sequence ID" value="CAF1519501.1"/>
    <property type="molecule type" value="Genomic_DNA"/>
</dbReference>
<proteinExistence type="predicted"/>
<keyword evidence="3" id="KW-0812">Transmembrane</keyword>
<sequence length="821" mass="95295">MSSPIVHLHKALSTESLNFRHETSQHRLTLQHIFNSCVLDKHQRVHAGELIRHFRFVAEQNVELLSVQFDFNFLLNELGGSDQQVTFDQLFNAVEKLYSQLVDESSVSTPTSKSISSMSLNASLSSLKRRRNKENIDLHTSDDASSSPFDSRKKSNDHEKCKIERNELLEINRRQTECLRMLEDEYKKLEDDHQHLQIQYEEVQKKNLTLEDDLNRSSRYINENVDLHVFKNKLEISYRDLKEENQSCEREKFELQEQLIDMETQLQMIRNERDYYMNRLIDVEDELKNESDSRQQFEEHFNLMQNQLKENDQSINALRSALDELNLSHEDAKRKNENLEKTVEELRQQLRNAKTESIEARLSLSNLCDEESFLCDELEEHVDVSRRATISNGQSLFAEINTMSNISNECVSQCLDSSNMETSDDIEVQILLSKTDSFNSIHLKDVFHELHVNGMNINEHLMILLNKINGEQDREYIVTATNLVDKHLLAIKNLIKKVIDNKDVFEGRFRKLQTLLIASREKQRRFESDLNEFSNSIQSNLTSANIVFILKDYHNVIEELKHREKISDEKINRLEEQLLQLKDDRSIESVSTKANLTEKQEQVGDTALLSLKKIRSRNNLSNLTAGICPFHSIRELLRDDYELFNSTSSLLPCRCFNRSRSSPSITQTQSSIEHIRRLSSPCPSMPSATTVRTTDSGLNASTSRSPTPDLHEDIPSMVFEFDSIFNQTLTTETNGSKQNNKKSFRSVDRSVSTKSTQSTRIKRVLKKLQWSAIITSCSIVLFIWSVIVRYYFLTSPNDDDCNRLSFAWWPFVYCSTNGITL</sequence>
<accession>A0A815UE42</accession>
<feature type="coiled-coil region" evidence="1">
    <location>
        <begin position="172"/>
        <end position="363"/>
    </location>
</feature>
<evidence type="ECO:0000256" key="1">
    <source>
        <dbReference type="SAM" id="Coils"/>
    </source>
</evidence>
<feature type="transmembrane region" description="Helical" evidence="3">
    <location>
        <begin position="770"/>
        <end position="792"/>
    </location>
</feature>
<name>A0A815UE42_9BILA</name>
<feature type="region of interest" description="Disordered" evidence="2">
    <location>
        <begin position="732"/>
        <end position="751"/>
    </location>
</feature>
<keyword evidence="1" id="KW-0175">Coiled coil</keyword>
<keyword evidence="3" id="KW-0472">Membrane</keyword>
<feature type="compositionally biased region" description="Basic and acidic residues" evidence="2">
    <location>
        <begin position="133"/>
        <end position="142"/>
    </location>
</feature>
<evidence type="ECO:0000256" key="2">
    <source>
        <dbReference type="SAM" id="MobiDB-lite"/>
    </source>
</evidence>